<comment type="similarity">
    <text evidence="4">Belongs to the MAP Jupiter family.</text>
</comment>
<evidence type="ECO:0000256" key="8">
    <source>
        <dbReference type="ARBA" id="ARBA00022701"/>
    </source>
</evidence>
<keyword evidence="7" id="KW-0597">Phosphoprotein</keyword>
<evidence type="ECO:0000256" key="9">
    <source>
        <dbReference type="ARBA" id="ARBA00023212"/>
    </source>
</evidence>
<organism evidence="12 13">
    <name type="scientific">Sitophilus oryzae</name>
    <name type="common">Rice weevil</name>
    <name type="synonym">Curculio oryzae</name>
    <dbReference type="NCBI Taxonomy" id="7048"/>
    <lineage>
        <taxon>Eukaryota</taxon>
        <taxon>Metazoa</taxon>
        <taxon>Ecdysozoa</taxon>
        <taxon>Arthropoda</taxon>
        <taxon>Hexapoda</taxon>
        <taxon>Insecta</taxon>
        <taxon>Pterygota</taxon>
        <taxon>Neoptera</taxon>
        <taxon>Endopterygota</taxon>
        <taxon>Coleoptera</taxon>
        <taxon>Polyphaga</taxon>
        <taxon>Cucujiformia</taxon>
        <taxon>Curculionidae</taxon>
        <taxon>Dryophthorinae</taxon>
        <taxon>Sitophilus</taxon>
    </lineage>
</organism>
<gene>
    <name evidence="13" type="primary">LOC115875096</name>
</gene>
<evidence type="ECO:0000256" key="6">
    <source>
        <dbReference type="ARBA" id="ARBA00022490"/>
    </source>
</evidence>
<keyword evidence="8" id="KW-0493">Microtubule</keyword>
<keyword evidence="10" id="KW-0539">Nucleus</keyword>
<dbReference type="InterPro" id="IPR033335">
    <property type="entry name" value="JUPITER"/>
</dbReference>
<keyword evidence="9" id="KW-0206">Cytoskeleton</keyword>
<name>A0A6J2X5Q3_SITOR</name>
<evidence type="ECO:0000256" key="11">
    <source>
        <dbReference type="SAM" id="MobiDB-lite"/>
    </source>
</evidence>
<dbReference type="OrthoDB" id="10071234at2759"/>
<dbReference type="PANTHER" id="PTHR34930:SF2">
    <property type="entry name" value="MICROTUBULE-ASSOCIATED PROTEIN JUPITER"/>
    <property type="match status" value="1"/>
</dbReference>
<evidence type="ECO:0000313" key="12">
    <source>
        <dbReference type="Proteomes" id="UP000504635"/>
    </source>
</evidence>
<feature type="compositionally biased region" description="Basic and acidic residues" evidence="11">
    <location>
        <begin position="92"/>
        <end position="117"/>
    </location>
</feature>
<dbReference type="AlphaFoldDB" id="A0A6J2X5Q3"/>
<dbReference type="InParanoid" id="A0A6J2X5Q3"/>
<dbReference type="RefSeq" id="XP_030746335.1">
    <property type="nucleotide sequence ID" value="XM_030890475.1"/>
</dbReference>
<comment type="subcellular location">
    <subcellularLocation>
        <location evidence="3">Cytoplasm</location>
        <location evidence="3">Cytoskeleton</location>
        <location evidence="3">Spindle</location>
    </subcellularLocation>
    <subcellularLocation>
        <location evidence="2">Nucleus</location>
    </subcellularLocation>
</comment>
<evidence type="ECO:0000256" key="7">
    <source>
        <dbReference type="ARBA" id="ARBA00022553"/>
    </source>
</evidence>
<dbReference type="GO" id="GO:0005819">
    <property type="term" value="C:spindle"/>
    <property type="evidence" value="ECO:0007669"/>
    <property type="project" value="UniProtKB-SubCell"/>
</dbReference>
<evidence type="ECO:0000256" key="3">
    <source>
        <dbReference type="ARBA" id="ARBA00004186"/>
    </source>
</evidence>
<evidence type="ECO:0000256" key="4">
    <source>
        <dbReference type="ARBA" id="ARBA00005344"/>
    </source>
</evidence>
<feature type="compositionally biased region" description="Polar residues" evidence="11">
    <location>
        <begin position="68"/>
        <end position="91"/>
    </location>
</feature>
<evidence type="ECO:0000256" key="10">
    <source>
        <dbReference type="ARBA" id="ARBA00023242"/>
    </source>
</evidence>
<dbReference type="GO" id="GO:0005634">
    <property type="term" value="C:nucleus"/>
    <property type="evidence" value="ECO:0007669"/>
    <property type="project" value="UniProtKB-SubCell"/>
</dbReference>
<dbReference type="KEGG" id="soy:115875096"/>
<dbReference type="Proteomes" id="UP000504635">
    <property type="component" value="Unplaced"/>
</dbReference>
<evidence type="ECO:0000256" key="5">
    <source>
        <dbReference type="ARBA" id="ARBA00021471"/>
    </source>
</evidence>
<proteinExistence type="inferred from homology"/>
<sequence>MTSTNIHIGINERKSSRVLRAPGGGHTDIFGTRDNGNEILTPNKRKNHPSSSIGSCFNMSEETKGTKTEQVTNGETDNPTESNQQPENQQLKVDETDENKAPIETKEKEQEQKEIEKAIPQTKRVRVPPGGFSSGFW</sequence>
<evidence type="ECO:0000256" key="1">
    <source>
        <dbReference type="ARBA" id="ARBA00003805"/>
    </source>
</evidence>
<keyword evidence="6" id="KW-0963">Cytoplasm</keyword>
<dbReference type="GO" id="GO:0005874">
    <property type="term" value="C:microtubule"/>
    <property type="evidence" value="ECO:0007669"/>
    <property type="project" value="UniProtKB-KW"/>
</dbReference>
<reference evidence="13" key="1">
    <citation type="submission" date="2025-08" db="UniProtKB">
        <authorList>
            <consortium name="RefSeq"/>
        </authorList>
    </citation>
    <scope>IDENTIFICATION</scope>
    <source>
        <tissue evidence="13">Gonads</tissue>
    </source>
</reference>
<evidence type="ECO:0000313" key="13">
    <source>
        <dbReference type="RefSeq" id="XP_030746335.1"/>
    </source>
</evidence>
<dbReference type="PANTHER" id="PTHR34930">
    <property type="entry name" value="GEO05313P1"/>
    <property type="match status" value="1"/>
</dbReference>
<comment type="function">
    <text evidence="1">Binds to all microtubule populations.</text>
</comment>
<feature type="compositionally biased region" description="Polar residues" evidence="11">
    <location>
        <begin position="49"/>
        <end position="60"/>
    </location>
</feature>
<protein>
    <recommendedName>
        <fullName evidence="5">Microtubule-associated protein Jupiter</fullName>
    </recommendedName>
</protein>
<keyword evidence="12" id="KW-1185">Reference proteome</keyword>
<accession>A0A6J2X5Q3</accession>
<dbReference type="GeneID" id="115875096"/>
<feature type="region of interest" description="Disordered" evidence="11">
    <location>
        <begin position="16"/>
        <end position="137"/>
    </location>
</feature>
<evidence type="ECO:0000256" key="2">
    <source>
        <dbReference type="ARBA" id="ARBA00004123"/>
    </source>
</evidence>